<dbReference type="InterPro" id="IPR016181">
    <property type="entry name" value="Acyl_CoA_acyltransferase"/>
</dbReference>
<reference evidence="5" key="2">
    <citation type="submission" date="2024-10" db="UniProtKB">
        <authorList>
            <consortium name="EnsemblProtists"/>
        </authorList>
    </citation>
    <scope>IDENTIFICATION</scope>
</reference>
<reference evidence="6" key="1">
    <citation type="journal article" date="2013" name="Nature">
        <title>Pan genome of the phytoplankton Emiliania underpins its global distribution.</title>
        <authorList>
            <person name="Read B.A."/>
            <person name="Kegel J."/>
            <person name="Klute M.J."/>
            <person name="Kuo A."/>
            <person name="Lefebvre S.C."/>
            <person name="Maumus F."/>
            <person name="Mayer C."/>
            <person name="Miller J."/>
            <person name="Monier A."/>
            <person name="Salamov A."/>
            <person name="Young J."/>
            <person name="Aguilar M."/>
            <person name="Claverie J.M."/>
            <person name="Frickenhaus S."/>
            <person name="Gonzalez K."/>
            <person name="Herman E.K."/>
            <person name="Lin Y.C."/>
            <person name="Napier J."/>
            <person name="Ogata H."/>
            <person name="Sarno A.F."/>
            <person name="Shmutz J."/>
            <person name="Schroeder D."/>
            <person name="de Vargas C."/>
            <person name="Verret F."/>
            <person name="von Dassow P."/>
            <person name="Valentin K."/>
            <person name="Van de Peer Y."/>
            <person name="Wheeler G."/>
            <person name="Dacks J.B."/>
            <person name="Delwiche C.F."/>
            <person name="Dyhrman S.T."/>
            <person name="Glockner G."/>
            <person name="John U."/>
            <person name="Richards T."/>
            <person name="Worden A.Z."/>
            <person name="Zhang X."/>
            <person name="Grigoriev I.V."/>
            <person name="Allen A.E."/>
            <person name="Bidle K."/>
            <person name="Borodovsky M."/>
            <person name="Bowler C."/>
            <person name="Brownlee C."/>
            <person name="Cock J.M."/>
            <person name="Elias M."/>
            <person name="Gladyshev V.N."/>
            <person name="Groth M."/>
            <person name="Guda C."/>
            <person name="Hadaegh A."/>
            <person name="Iglesias-Rodriguez M.D."/>
            <person name="Jenkins J."/>
            <person name="Jones B.M."/>
            <person name="Lawson T."/>
            <person name="Leese F."/>
            <person name="Lindquist E."/>
            <person name="Lobanov A."/>
            <person name="Lomsadze A."/>
            <person name="Malik S.B."/>
            <person name="Marsh M.E."/>
            <person name="Mackinder L."/>
            <person name="Mock T."/>
            <person name="Mueller-Roeber B."/>
            <person name="Pagarete A."/>
            <person name="Parker M."/>
            <person name="Probert I."/>
            <person name="Quesneville H."/>
            <person name="Raines C."/>
            <person name="Rensing S.A."/>
            <person name="Riano-Pachon D.M."/>
            <person name="Richier S."/>
            <person name="Rokitta S."/>
            <person name="Shiraiwa Y."/>
            <person name="Soanes D.M."/>
            <person name="van der Giezen M."/>
            <person name="Wahlund T.M."/>
            <person name="Williams B."/>
            <person name="Wilson W."/>
            <person name="Wolfe G."/>
            <person name="Wurch L.L."/>
        </authorList>
    </citation>
    <scope>NUCLEOTIDE SEQUENCE</scope>
</reference>
<feature type="domain" description="N-acetyltransferase" evidence="4">
    <location>
        <begin position="4"/>
        <end position="165"/>
    </location>
</feature>
<sequence length="210" mass="22293">MSAHTIRPATPSDASNVGALWHSAYYDDPGTASLPDEFLAERNLREFTRRASEKVPHMFVASEAGAAADAPLAGFCVAYRERAEMEQLFVARHARGTGVAARLIAAAERSLAASPTAVTAFLVAFAANARGRRFYEKCGWACAGPVVWPVEISGGNTYPLSLVRYEKRVGEASPQEGGGAAGPEVPPAATQRPTSQARPEDMEASTQASR</sequence>
<evidence type="ECO:0000313" key="6">
    <source>
        <dbReference type="Proteomes" id="UP000013827"/>
    </source>
</evidence>
<dbReference type="KEGG" id="ehx:EMIHUDRAFT_357159"/>
<dbReference type="GeneID" id="17259034"/>
<proteinExistence type="predicted"/>
<evidence type="ECO:0000256" key="2">
    <source>
        <dbReference type="ARBA" id="ARBA00023315"/>
    </source>
</evidence>
<dbReference type="PROSITE" id="PS51186">
    <property type="entry name" value="GNAT"/>
    <property type="match status" value="1"/>
</dbReference>
<dbReference type="Gene3D" id="3.40.630.30">
    <property type="match status" value="1"/>
</dbReference>
<dbReference type="AlphaFoldDB" id="A0A0D3INP6"/>
<keyword evidence="6" id="KW-1185">Reference proteome</keyword>
<protein>
    <recommendedName>
        <fullName evidence="4">N-acetyltransferase domain-containing protein</fullName>
    </recommendedName>
</protein>
<dbReference type="Proteomes" id="UP000013827">
    <property type="component" value="Unassembled WGS sequence"/>
</dbReference>
<evidence type="ECO:0000313" key="5">
    <source>
        <dbReference type="EnsemblProtists" id="EOD12881"/>
    </source>
</evidence>
<dbReference type="EnsemblProtists" id="EOD12881">
    <property type="protein sequence ID" value="EOD12881"/>
    <property type="gene ID" value="EMIHUDRAFT_357159"/>
</dbReference>
<evidence type="ECO:0000256" key="3">
    <source>
        <dbReference type="SAM" id="MobiDB-lite"/>
    </source>
</evidence>
<dbReference type="PANTHER" id="PTHR43877">
    <property type="entry name" value="AMINOALKYLPHOSPHONATE N-ACETYLTRANSFERASE-RELATED-RELATED"/>
    <property type="match status" value="1"/>
</dbReference>
<accession>A0A0D3INP6</accession>
<keyword evidence="2" id="KW-0012">Acyltransferase</keyword>
<dbReference type="InterPro" id="IPR000182">
    <property type="entry name" value="GNAT_dom"/>
</dbReference>
<dbReference type="SUPFAM" id="SSF55729">
    <property type="entry name" value="Acyl-CoA N-acyltransferases (Nat)"/>
    <property type="match status" value="1"/>
</dbReference>
<dbReference type="InterPro" id="IPR050832">
    <property type="entry name" value="Bact_Acetyltransf"/>
</dbReference>
<feature type="region of interest" description="Disordered" evidence="3">
    <location>
        <begin position="171"/>
        <end position="210"/>
    </location>
</feature>
<dbReference type="PaxDb" id="2903-EOD12881"/>
<dbReference type="GO" id="GO:0016747">
    <property type="term" value="F:acyltransferase activity, transferring groups other than amino-acyl groups"/>
    <property type="evidence" value="ECO:0007669"/>
    <property type="project" value="InterPro"/>
</dbReference>
<dbReference type="Pfam" id="PF13673">
    <property type="entry name" value="Acetyltransf_10"/>
    <property type="match status" value="1"/>
</dbReference>
<dbReference type="RefSeq" id="XP_005765310.1">
    <property type="nucleotide sequence ID" value="XM_005765253.1"/>
</dbReference>
<name>A0A0D3INP6_EMIH1</name>
<evidence type="ECO:0000256" key="1">
    <source>
        <dbReference type="ARBA" id="ARBA00022679"/>
    </source>
</evidence>
<evidence type="ECO:0000259" key="4">
    <source>
        <dbReference type="PROSITE" id="PS51186"/>
    </source>
</evidence>
<organism evidence="5 6">
    <name type="scientific">Emiliania huxleyi (strain CCMP1516)</name>
    <dbReference type="NCBI Taxonomy" id="280463"/>
    <lineage>
        <taxon>Eukaryota</taxon>
        <taxon>Haptista</taxon>
        <taxon>Haptophyta</taxon>
        <taxon>Prymnesiophyceae</taxon>
        <taxon>Isochrysidales</taxon>
        <taxon>Noelaerhabdaceae</taxon>
        <taxon>Emiliania</taxon>
    </lineage>
</organism>
<dbReference type="HOGENOM" id="CLU_013985_18_7_1"/>
<keyword evidence="1" id="KW-0808">Transferase</keyword>